<dbReference type="EMBL" id="VUJU01001166">
    <property type="protein sequence ID" value="KAF0766542.1"/>
    <property type="molecule type" value="Genomic_DNA"/>
</dbReference>
<dbReference type="AlphaFoldDB" id="A0A6G0Z705"/>
<gene>
    <name evidence="2" type="ORF">FWK35_00007557</name>
</gene>
<keyword evidence="3" id="KW-1185">Reference proteome</keyword>
<reference evidence="2 3" key="1">
    <citation type="submission" date="2019-08" db="EMBL/GenBank/DDBJ databases">
        <title>Whole genome of Aphis craccivora.</title>
        <authorList>
            <person name="Voronova N.V."/>
            <person name="Shulinski R.S."/>
            <person name="Bandarenka Y.V."/>
            <person name="Zhorov D.G."/>
            <person name="Warner D."/>
        </authorList>
    </citation>
    <scope>NUCLEOTIDE SEQUENCE [LARGE SCALE GENOMIC DNA]</scope>
    <source>
        <strain evidence="2">180601</strain>
        <tissue evidence="2">Whole Body</tissue>
    </source>
</reference>
<protein>
    <submittedName>
        <fullName evidence="2">Unconventional myosin-Va isoform X2</fullName>
    </submittedName>
</protein>
<feature type="chain" id="PRO_5026260588" evidence="1">
    <location>
        <begin position="24"/>
        <end position="73"/>
    </location>
</feature>
<dbReference type="Proteomes" id="UP000478052">
    <property type="component" value="Unassembled WGS sequence"/>
</dbReference>
<accession>A0A6G0Z705</accession>
<keyword evidence="1" id="KW-0732">Signal</keyword>
<evidence type="ECO:0000313" key="2">
    <source>
        <dbReference type="EMBL" id="KAF0766542.1"/>
    </source>
</evidence>
<comment type="caution">
    <text evidence="2">The sequence shown here is derived from an EMBL/GenBank/DDBJ whole genome shotgun (WGS) entry which is preliminary data.</text>
</comment>
<feature type="signal peptide" evidence="1">
    <location>
        <begin position="1"/>
        <end position="23"/>
    </location>
</feature>
<organism evidence="2 3">
    <name type="scientific">Aphis craccivora</name>
    <name type="common">Cowpea aphid</name>
    <dbReference type="NCBI Taxonomy" id="307492"/>
    <lineage>
        <taxon>Eukaryota</taxon>
        <taxon>Metazoa</taxon>
        <taxon>Ecdysozoa</taxon>
        <taxon>Arthropoda</taxon>
        <taxon>Hexapoda</taxon>
        <taxon>Insecta</taxon>
        <taxon>Pterygota</taxon>
        <taxon>Neoptera</taxon>
        <taxon>Paraneoptera</taxon>
        <taxon>Hemiptera</taxon>
        <taxon>Sternorrhyncha</taxon>
        <taxon>Aphidomorpha</taxon>
        <taxon>Aphidoidea</taxon>
        <taxon>Aphididae</taxon>
        <taxon>Aphidini</taxon>
        <taxon>Aphis</taxon>
        <taxon>Aphis</taxon>
    </lineage>
</organism>
<proteinExistence type="predicted"/>
<name>A0A6G0Z705_APHCR</name>
<evidence type="ECO:0000256" key="1">
    <source>
        <dbReference type="SAM" id="SignalP"/>
    </source>
</evidence>
<sequence length="73" mass="8533">MFLEIHSQLLSFLLFLKIKYVNVLRNGKNSMLRTIFLVESSKDRKLSVSDRKANTHSKISHNWCNFISNADAY</sequence>
<evidence type="ECO:0000313" key="3">
    <source>
        <dbReference type="Proteomes" id="UP000478052"/>
    </source>
</evidence>